<dbReference type="InParanoid" id="A0A1P8B399"/>
<reference evidence="4" key="2">
    <citation type="journal article" date="2017" name="Plant J.">
        <title>Araport11: a complete reannotation of the Arabidopsis thaliana reference genome.</title>
        <authorList>
            <person name="Cheng C.Y."/>
            <person name="Krishnakumar V."/>
            <person name="Chan A.P."/>
            <person name="Thibaud-Nissen F."/>
            <person name="Schobel S."/>
            <person name="Town C.D."/>
        </authorList>
    </citation>
    <scope>GENOME REANNOTATION</scope>
    <source>
        <strain evidence="4">cv. Columbia</strain>
    </source>
</reference>
<proteinExistence type="evidence at protein level"/>
<dbReference type="ExpressionAtlas" id="A0A1P8B399">
    <property type="expression patterns" value="baseline and differential"/>
</dbReference>
<evidence type="ECO:0000313" key="2">
    <source>
        <dbReference type="Araport" id="AT4G38905"/>
    </source>
</evidence>
<keyword evidence="1 3" id="KW-0812">Transmembrane</keyword>
<dbReference type="TAIR" id="AT4G38905"/>
<dbReference type="OMA" id="QPPKRWL"/>
<dbReference type="Proteomes" id="UP000006548">
    <property type="component" value="Chromosome 4"/>
</dbReference>
<keyword evidence="5" id="KW-1267">Proteomics identification</keyword>
<dbReference type="KEGG" id="ath:AT4G38905"/>
<keyword evidence="1" id="KW-0472">Membrane</keyword>
<reference evidence="3 4" key="1">
    <citation type="journal article" date="1999" name="Nature">
        <title>Sequence and analysis of chromosome 4 of the plant Arabidopsis thaliana.</title>
        <authorList>
            <consortium name="EU"/>
            <consortium name="CSHL and WU Arabidopsis Sequencing Project"/>
            <person name="Mayer K."/>
            <person name="Schuller C."/>
            <person name="Wambutt R."/>
            <person name="Murphy G."/>
            <person name="Volckaert G."/>
            <person name="Pohl T."/>
            <person name="Dusterhoft A."/>
            <person name="Stiekema W."/>
            <person name="Entian K.D."/>
            <person name="Terryn N."/>
            <person name="Harris B."/>
            <person name="Ansorge W."/>
            <person name="Brandt P."/>
            <person name="Grivell L."/>
            <person name="Rieger M."/>
            <person name="Weichselgartner M."/>
            <person name="de Simone V."/>
            <person name="Obermaier B."/>
            <person name="Mache R."/>
            <person name="Muller M."/>
            <person name="Kreis M."/>
            <person name="Delseny M."/>
            <person name="Puigdomenech P."/>
            <person name="Watson M."/>
            <person name="Schmidtheini T."/>
            <person name="Reichert B."/>
            <person name="Portatelle D."/>
            <person name="Perez-Alonso M."/>
            <person name="Boutry M."/>
            <person name="Bancroft I."/>
            <person name="Vos P."/>
            <person name="Hoheisel J."/>
            <person name="Zimmermann W."/>
            <person name="Wedler H."/>
            <person name="Ridley P."/>
            <person name="Langham S.A."/>
            <person name="McCullagh B."/>
            <person name="Bilham L."/>
            <person name="Robben J."/>
            <person name="Van der Schueren J."/>
            <person name="Grymonprez B."/>
            <person name="Chuang Y.J."/>
            <person name="Vandenbussche F."/>
            <person name="Braeken M."/>
            <person name="Weltjens I."/>
            <person name="Voet M."/>
            <person name="Bastiaens I."/>
            <person name="Aert R."/>
            <person name="Defoor E."/>
            <person name="Weitzenegger T."/>
            <person name="Bothe G."/>
            <person name="Ramsperger U."/>
            <person name="Hilbert H."/>
            <person name="Braun M."/>
            <person name="Holzer E."/>
            <person name="Brandt A."/>
            <person name="Peters S."/>
            <person name="van Staveren M."/>
            <person name="Dirske W."/>
            <person name="Mooijman P."/>
            <person name="Klein Lankhorst R."/>
            <person name="Rose M."/>
            <person name="Hauf J."/>
            <person name="Kotter P."/>
            <person name="Berneiser S."/>
            <person name="Hempel S."/>
            <person name="Feldpausch M."/>
            <person name="Lamberth S."/>
            <person name="Van den Daele H."/>
            <person name="De Keyser A."/>
            <person name="Buysshaert C."/>
            <person name="Gielen J."/>
            <person name="Villarroel R."/>
            <person name="De Clercq R."/>
            <person name="Van Montagu M."/>
            <person name="Rogers J."/>
            <person name="Cronin A."/>
            <person name="Quail M."/>
            <person name="Bray-Allen S."/>
            <person name="Clark L."/>
            <person name="Doggett J."/>
            <person name="Hall S."/>
            <person name="Kay M."/>
            <person name="Lennard N."/>
            <person name="McLay K."/>
            <person name="Mayes R."/>
            <person name="Pettett A."/>
            <person name="Rajandream M.A."/>
            <person name="Lyne M."/>
            <person name="Benes V."/>
            <person name="Rechmann S."/>
            <person name="Borkova D."/>
            <person name="Blocker H."/>
            <person name="Scharfe M."/>
            <person name="Grimm M."/>
            <person name="Lohnert T.H."/>
            <person name="Dose S."/>
            <person name="de Haan M."/>
            <person name="Maarse A."/>
            <person name="Schafer M."/>
            <person name="Muller-Auer S."/>
            <person name="Gabel C."/>
            <person name="Fuchs M."/>
            <person name="Fartmann B."/>
            <person name="Granderath K."/>
            <person name="Dauner D."/>
            <person name="Herzl A."/>
            <person name="Neumann S."/>
            <person name="Argiriou A."/>
            <person name="Vitale D."/>
            <person name="Liguori R."/>
            <person name="Piravandi E."/>
            <person name="Massenet O."/>
            <person name="Quigley F."/>
            <person name="Clabauld G."/>
            <person name="Mundlein A."/>
            <person name="Felber R."/>
            <person name="Schnabl S."/>
            <person name="Hiller R."/>
            <person name="Schmidt W."/>
            <person name="Lecharny A."/>
            <person name="Aubourg S."/>
            <person name="Chefdor F."/>
            <person name="Cooke R."/>
            <person name="Berger C."/>
            <person name="Montfort A."/>
            <person name="Casacuberta E."/>
            <person name="Gibbons T."/>
            <person name="Weber N."/>
            <person name="Vandenbol M."/>
            <person name="Bargues M."/>
            <person name="Terol J."/>
            <person name="Torres A."/>
            <person name="Perez-Perez A."/>
            <person name="Purnelle B."/>
            <person name="Bent E."/>
            <person name="Johnson S."/>
            <person name="Tacon D."/>
            <person name="Jesse T."/>
            <person name="Heijnen L."/>
            <person name="Schwarz S."/>
            <person name="Scholler P."/>
            <person name="Heber S."/>
            <person name="Francs P."/>
            <person name="Bielke C."/>
            <person name="Frishman D."/>
            <person name="Haase D."/>
            <person name="Lemcke K."/>
            <person name="Mewes H.W."/>
            <person name="Stocker S."/>
            <person name="Zaccaria P."/>
            <person name="Bevan M."/>
            <person name="Wilson R.K."/>
            <person name="de la Bastide M."/>
            <person name="Habermann K."/>
            <person name="Parnell L."/>
            <person name="Dedhia N."/>
            <person name="Gnoj L."/>
            <person name="Schutz K."/>
            <person name="Huang E."/>
            <person name="Spiegel L."/>
            <person name="Sehkon M."/>
            <person name="Murray J."/>
            <person name="Sheet P."/>
            <person name="Cordes M."/>
            <person name="Abu-Threideh J."/>
            <person name="Stoneking T."/>
            <person name="Kalicki J."/>
            <person name="Graves T."/>
            <person name="Harmon G."/>
            <person name="Edwards J."/>
            <person name="Latreille P."/>
            <person name="Courtney L."/>
            <person name="Cloud J."/>
            <person name="Abbott A."/>
            <person name="Scott K."/>
            <person name="Johnson D."/>
            <person name="Minx P."/>
            <person name="Bentley D."/>
            <person name="Fulton B."/>
            <person name="Miller N."/>
            <person name="Greco T."/>
            <person name="Kemp K."/>
            <person name="Kramer J."/>
            <person name="Fulton L."/>
            <person name="Mardis E."/>
            <person name="Dante M."/>
            <person name="Pepin K."/>
            <person name="Hillier L."/>
            <person name="Nelson J."/>
            <person name="Spieth J."/>
            <person name="Ryan E."/>
            <person name="Andrews S."/>
            <person name="Geisel C."/>
            <person name="Layman D."/>
            <person name="Du H."/>
            <person name="Ali J."/>
            <person name="Berghoff A."/>
            <person name="Jones K."/>
            <person name="Drone K."/>
            <person name="Cotton M."/>
            <person name="Joshu C."/>
            <person name="Antonoiu B."/>
            <person name="Zidanic M."/>
            <person name="Strong C."/>
            <person name="Sun H."/>
            <person name="Lamar B."/>
            <person name="Yordan C."/>
            <person name="Ma P."/>
            <person name="Zhong J."/>
            <person name="Preston R."/>
            <person name="Vil D."/>
            <person name="Shekher M."/>
            <person name="Matero A."/>
            <person name="Shah R."/>
            <person name="Swaby I.K."/>
            <person name="O'Shaughnessy A."/>
            <person name="Rodriguez M."/>
            <person name="Hoffmann J."/>
            <person name="Till S."/>
            <person name="Granat S."/>
            <person name="Shohdy N."/>
            <person name="Hasegawa A."/>
            <person name="Hameed A."/>
            <person name="Lodhi M."/>
            <person name="Johnson A."/>
            <person name="Chen E."/>
            <person name="Marra M."/>
            <person name="Martienssen R."/>
            <person name="McCombie W.R."/>
        </authorList>
    </citation>
    <scope>NUCLEOTIDE SEQUENCE [LARGE SCALE GENOMIC DNA]</scope>
    <source>
        <strain evidence="4">cv. Columbia</strain>
    </source>
</reference>
<feature type="transmembrane region" description="Helical" evidence="1">
    <location>
        <begin position="70"/>
        <end position="94"/>
    </location>
</feature>
<evidence type="ECO:0000313" key="4">
    <source>
        <dbReference type="Proteomes" id="UP000006548"/>
    </source>
</evidence>
<keyword evidence="4" id="KW-1185">Reference proteome</keyword>
<evidence type="ECO:0007829" key="5">
    <source>
        <dbReference type="PeptideAtlas" id="A0A1P8B399"/>
    </source>
</evidence>
<dbReference type="EMBL" id="CP002687">
    <property type="protein sequence ID" value="ANM66046.1"/>
    <property type="molecule type" value="Genomic_DNA"/>
</dbReference>
<dbReference type="ProteomicsDB" id="199734"/>
<dbReference type="RefSeq" id="NP_001327972.1">
    <property type="nucleotide sequence ID" value="NM_001342511.1"/>
</dbReference>
<keyword evidence="1" id="KW-1133">Transmembrane helix</keyword>
<dbReference type="Araport" id="AT4G38905"/>
<evidence type="ECO:0000256" key="1">
    <source>
        <dbReference type="SAM" id="Phobius"/>
    </source>
</evidence>
<accession>A0A1P8B399</accession>
<dbReference type="AlphaFoldDB" id="A0A1P8B399"/>
<dbReference type="GeneID" id="28720218"/>
<organism evidence="3 4">
    <name type="scientific">Arabidopsis thaliana</name>
    <name type="common">Mouse-ear cress</name>
    <dbReference type="NCBI Taxonomy" id="3702"/>
    <lineage>
        <taxon>Eukaryota</taxon>
        <taxon>Viridiplantae</taxon>
        <taxon>Streptophyta</taxon>
        <taxon>Embryophyta</taxon>
        <taxon>Tracheophyta</taxon>
        <taxon>Spermatophyta</taxon>
        <taxon>Magnoliopsida</taxon>
        <taxon>eudicotyledons</taxon>
        <taxon>Gunneridae</taxon>
        <taxon>Pentapetalae</taxon>
        <taxon>rosids</taxon>
        <taxon>malvids</taxon>
        <taxon>Brassicales</taxon>
        <taxon>Brassicaceae</taxon>
        <taxon>Camelineae</taxon>
        <taxon>Arabidopsis</taxon>
    </lineage>
</organism>
<evidence type="ECO:0000313" key="3">
    <source>
        <dbReference type="EMBL" id="ANM66046.1"/>
    </source>
</evidence>
<feature type="transmembrane region" description="Helical" evidence="1">
    <location>
        <begin position="35"/>
        <end position="55"/>
    </location>
</feature>
<sequence length="236" mass="27025">MDQKLKTTNTSPPPQPPKRWLNHIKTFFDVPNPRIVRIFFIGSFATFFSGIAFAFEWTLNGKNHSGFQWIIYYALSLIILPILIWLGLGIVMIFSSSHGSMQVASFMVEEEQCVDGSAEKSGNKETKDNNCESLAIVVNSADQKKCMEKIFENKTAKLKRTVSFPLHSQVRSCRTSRSFAKCQDKQTSILSNSWKLPRHGESNNENYITCPTSKKICHLTDVQETTWYDRRNCRQV</sequence>
<protein>
    <submittedName>
        <fullName evidence="3">Transmembrane protein</fullName>
    </submittedName>
</protein>
<name>A0A1P8B399_ARATH</name>
<gene>
    <name evidence="2 3" type="ordered locus">At4g38905</name>
</gene>